<reference evidence="2 3" key="1">
    <citation type="journal article" date="2021" name="Genome Biol. Evol.">
        <title>Complete Genome Sequencing of a Novel Gloeobacter Species from a Waterfall Cave in Mexico.</title>
        <authorList>
            <person name="Saw J.H."/>
            <person name="Cardona T."/>
            <person name="Montejano G."/>
        </authorList>
    </citation>
    <scope>NUCLEOTIDE SEQUENCE [LARGE SCALE GENOMIC DNA]</scope>
    <source>
        <strain evidence="2">MG652769</strain>
    </source>
</reference>
<dbReference type="Proteomes" id="UP001054846">
    <property type="component" value="Chromosome"/>
</dbReference>
<dbReference type="EMBL" id="CP063845">
    <property type="protein sequence ID" value="UFP95742.1"/>
    <property type="molecule type" value="Genomic_DNA"/>
</dbReference>
<proteinExistence type="predicted"/>
<keyword evidence="3" id="KW-1185">Reference proteome</keyword>
<accession>A0ABY3PQ58</accession>
<name>A0ABY3PQ58_9CYAN</name>
<sequence>MLRNLLAGFLASTALATPVANANDVNRVDLPIFDLVNDTRTEGYAEIDSTQSLELYSKSGELIEKLEFLFSDNAIPAQNLITYFYAGRKYSVIVGINPVTGENLSYATTRAAKPRPAPDPNFVVPKLTKQQKIDNITAAIAAYREAGKFDAVDRLTKKLEQVKNLPDDQ</sequence>
<organism evidence="2 3">
    <name type="scientific">Gloeobacter morelensis MG652769</name>
    <dbReference type="NCBI Taxonomy" id="2781736"/>
    <lineage>
        <taxon>Bacteria</taxon>
        <taxon>Bacillati</taxon>
        <taxon>Cyanobacteriota</taxon>
        <taxon>Cyanophyceae</taxon>
        <taxon>Gloeobacterales</taxon>
        <taxon>Gloeobacteraceae</taxon>
        <taxon>Gloeobacter</taxon>
        <taxon>Gloeobacter morelensis</taxon>
    </lineage>
</organism>
<protein>
    <submittedName>
        <fullName evidence="2">Uncharacterized protein</fullName>
    </submittedName>
</protein>
<keyword evidence="1" id="KW-0732">Signal</keyword>
<evidence type="ECO:0000256" key="1">
    <source>
        <dbReference type="SAM" id="SignalP"/>
    </source>
</evidence>
<feature type="chain" id="PRO_5046053466" evidence="1">
    <location>
        <begin position="23"/>
        <end position="169"/>
    </location>
</feature>
<gene>
    <name evidence="2" type="ORF">ISF26_05785</name>
</gene>
<evidence type="ECO:0000313" key="2">
    <source>
        <dbReference type="EMBL" id="UFP95742.1"/>
    </source>
</evidence>
<feature type="signal peptide" evidence="1">
    <location>
        <begin position="1"/>
        <end position="22"/>
    </location>
</feature>
<dbReference type="RefSeq" id="WP_230842965.1">
    <property type="nucleotide sequence ID" value="NZ_CP063845.1"/>
</dbReference>
<evidence type="ECO:0000313" key="3">
    <source>
        <dbReference type="Proteomes" id="UP001054846"/>
    </source>
</evidence>